<dbReference type="GO" id="GO:0016301">
    <property type="term" value="F:kinase activity"/>
    <property type="evidence" value="ECO:0007669"/>
    <property type="project" value="UniProtKB-KW"/>
</dbReference>
<accession>A0A6A2XMJ7</accession>
<dbReference type="EMBL" id="VEPZ02001756">
    <property type="protein sequence ID" value="KAE8657637.1"/>
    <property type="molecule type" value="Genomic_DNA"/>
</dbReference>
<keyword evidence="2" id="KW-1185">Reference proteome</keyword>
<dbReference type="InterPro" id="IPR025322">
    <property type="entry name" value="PADRE_dom"/>
</dbReference>
<name>A0A6A2XMJ7_HIBSY</name>
<comment type="caution">
    <text evidence="1">The sequence shown here is derived from an EMBL/GenBank/DDBJ whole genome shotgun (WGS) entry which is preliminary data.</text>
</comment>
<dbReference type="Proteomes" id="UP000436088">
    <property type="component" value="Unassembled WGS sequence"/>
</dbReference>
<dbReference type="AlphaFoldDB" id="A0A6A2XMJ7"/>
<evidence type="ECO:0000313" key="1">
    <source>
        <dbReference type="EMBL" id="KAE8657637.1"/>
    </source>
</evidence>
<organism evidence="1 2">
    <name type="scientific">Hibiscus syriacus</name>
    <name type="common">Rose of Sharon</name>
    <dbReference type="NCBI Taxonomy" id="106335"/>
    <lineage>
        <taxon>Eukaryota</taxon>
        <taxon>Viridiplantae</taxon>
        <taxon>Streptophyta</taxon>
        <taxon>Embryophyta</taxon>
        <taxon>Tracheophyta</taxon>
        <taxon>Spermatophyta</taxon>
        <taxon>Magnoliopsida</taxon>
        <taxon>eudicotyledons</taxon>
        <taxon>Gunneridae</taxon>
        <taxon>Pentapetalae</taxon>
        <taxon>rosids</taxon>
        <taxon>malvids</taxon>
        <taxon>Malvales</taxon>
        <taxon>Malvaceae</taxon>
        <taxon>Malvoideae</taxon>
        <taxon>Hibiscus</taxon>
    </lineage>
</organism>
<dbReference type="Pfam" id="PF14009">
    <property type="entry name" value="PADRE"/>
    <property type="match status" value="1"/>
</dbReference>
<sequence length="152" mass="17114">MGNYFSAVIRGPPYTAGKVILWDGSIQEFSWPLTAAELMLEHPQQVVAEFYEAFNGKRPVPLPADEKLDVKKDLPCESYARDGTKILVAIKGNRPSKGRGSRLFDGIITGRYGRLAGIFEPAIFRQGMESKLGYYKGEIFLRERYPIVLLEL</sequence>
<gene>
    <name evidence="1" type="ORF">F3Y22_tig00116984pilonHSYRG00071</name>
</gene>
<proteinExistence type="predicted"/>
<reference evidence="1" key="1">
    <citation type="submission" date="2019-09" db="EMBL/GenBank/DDBJ databases">
        <title>Draft genome information of white flower Hibiscus syriacus.</title>
        <authorList>
            <person name="Kim Y.-M."/>
        </authorList>
    </citation>
    <scope>NUCLEOTIDE SEQUENCE [LARGE SCALE GENOMIC DNA]</scope>
    <source>
        <strain evidence="1">YM2019G1</strain>
    </source>
</reference>
<evidence type="ECO:0000313" key="2">
    <source>
        <dbReference type="Proteomes" id="UP000436088"/>
    </source>
</evidence>
<protein>
    <submittedName>
        <fullName evidence="1">Histidine kinase CKI1-like isoform X1</fullName>
    </submittedName>
</protein>